<keyword evidence="2" id="KW-1185">Reference proteome</keyword>
<dbReference type="EMBL" id="JADCNL010000002">
    <property type="protein sequence ID" value="KAG0492233.1"/>
    <property type="molecule type" value="Genomic_DNA"/>
</dbReference>
<sequence length="240" mass="25927">MSLCGSFAGGSRSFRVMKSFQGGLQGGMATAFPSPVTFPSLCYPTGESYNVYGYSPYSPDYNYPTAYYNVYGGGTAQYPLYGGNTACNGMATGTNAFYPYFQFGHGQTGYGLQYPAAVPILKHEFHGWTYRICRSAVWSYTIVSGTKHPSSSCRHDNGSPAPSLPTPAANHYSLIPSQFSTASSASNLGLTMVNLLRLCSLRASAPCCLSVHPTNETNHSKTFSLDWRLNLKSVGMELVL</sequence>
<dbReference type="OrthoDB" id="270392at2759"/>
<name>A0A835VCD0_VANPL</name>
<evidence type="ECO:0000313" key="2">
    <source>
        <dbReference type="Proteomes" id="UP000636800"/>
    </source>
</evidence>
<accession>A0A835VCD0</accession>
<reference evidence="1 2" key="1">
    <citation type="journal article" date="2020" name="Nat. Food">
        <title>A phased Vanilla planifolia genome enables genetic improvement of flavour and production.</title>
        <authorList>
            <person name="Hasing T."/>
            <person name="Tang H."/>
            <person name="Brym M."/>
            <person name="Khazi F."/>
            <person name="Huang T."/>
            <person name="Chambers A.H."/>
        </authorList>
    </citation>
    <scope>NUCLEOTIDE SEQUENCE [LARGE SCALE GENOMIC DNA]</scope>
    <source>
        <tissue evidence="1">Leaf</tissue>
    </source>
</reference>
<gene>
    <name evidence="1" type="ORF">HPP92_005631</name>
</gene>
<comment type="caution">
    <text evidence="1">The sequence shown here is derived from an EMBL/GenBank/DDBJ whole genome shotgun (WGS) entry which is preliminary data.</text>
</comment>
<protein>
    <submittedName>
        <fullName evidence="1">Uncharacterized protein</fullName>
    </submittedName>
</protein>
<dbReference type="Proteomes" id="UP000636800">
    <property type="component" value="Chromosome 2"/>
</dbReference>
<organism evidence="1 2">
    <name type="scientific">Vanilla planifolia</name>
    <name type="common">Vanilla</name>
    <dbReference type="NCBI Taxonomy" id="51239"/>
    <lineage>
        <taxon>Eukaryota</taxon>
        <taxon>Viridiplantae</taxon>
        <taxon>Streptophyta</taxon>
        <taxon>Embryophyta</taxon>
        <taxon>Tracheophyta</taxon>
        <taxon>Spermatophyta</taxon>
        <taxon>Magnoliopsida</taxon>
        <taxon>Liliopsida</taxon>
        <taxon>Asparagales</taxon>
        <taxon>Orchidaceae</taxon>
        <taxon>Vanilloideae</taxon>
        <taxon>Vanilleae</taxon>
        <taxon>Vanilla</taxon>
    </lineage>
</organism>
<proteinExistence type="predicted"/>
<evidence type="ECO:0000313" key="1">
    <source>
        <dbReference type="EMBL" id="KAG0492233.1"/>
    </source>
</evidence>
<dbReference type="AlphaFoldDB" id="A0A835VCD0"/>